<keyword evidence="1" id="KW-1133">Transmembrane helix</keyword>
<proteinExistence type="predicted"/>
<gene>
    <name evidence="2" type="ORF">HHU12_24400</name>
</gene>
<dbReference type="Proteomes" id="UP000576082">
    <property type="component" value="Unassembled WGS sequence"/>
</dbReference>
<evidence type="ECO:0000256" key="1">
    <source>
        <dbReference type="SAM" id="Phobius"/>
    </source>
</evidence>
<accession>A0A7X9RYJ8</accession>
<evidence type="ECO:0000313" key="3">
    <source>
        <dbReference type="Proteomes" id="UP000576082"/>
    </source>
</evidence>
<comment type="caution">
    <text evidence="2">The sequence shown here is derived from an EMBL/GenBank/DDBJ whole genome shotgun (WGS) entry which is preliminary data.</text>
</comment>
<keyword evidence="1" id="KW-0472">Membrane</keyword>
<dbReference type="RefSeq" id="WP_169659356.1">
    <property type="nucleotide sequence ID" value="NZ_JABANE010000087.1"/>
</dbReference>
<feature type="transmembrane region" description="Helical" evidence="1">
    <location>
        <begin position="114"/>
        <end position="132"/>
    </location>
</feature>
<keyword evidence="3" id="KW-1185">Reference proteome</keyword>
<reference evidence="2 3" key="1">
    <citation type="submission" date="2020-04" db="EMBL/GenBank/DDBJ databases">
        <title>Flammeovirga sp. SR4, a novel species isolated from seawater.</title>
        <authorList>
            <person name="Wang X."/>
        </authorList>
    </citation>
    <scope>NUCLEOTIDE SEQUENCE [LARGE SCALE GENOMIC DNA]</scope>
    <source>
        <strain evidence="2 3">ATCC 23126</strain>
    </source>
</reference>
<sequence>MSQEEPYFSVQKDYTVSDLTQDAGDYYYSYSYLYNWIKMEENEDLKYELDSYFFLKLSTVFFEVSLPTTHRKFERKMIQSVALKKKKLILPLLVGGIVGPLSLVAANIGSVSLFTGLSLFIGASLLFYFGFVGNFQLEVKFKNGTENQFFIEVENADIQYFIQQVNTEIVVGNSRSS</sequence>
<dbReference type="EMBL" id="JABANE010000087">
    <property type="protein sequence ID" value="NME71133.1"/>
    <property type="molecule type" value="Genomic_DNA"/>
</dbReference>
<evidence type="ECO:0000313" key="2">
    <source>
        <dbReference type="EMBL" id="NME71133.1"/>
    </source>
</evidence>
<name>A0A7X9RYJ8_9BACT</name>
<keyword evidence="1" id="KW-0812">Transmembrane</keyword>
<organism evidence="2 3">
    <name type="scientific">Flammeovirga aprica JL-4</name>
    <dbReference type="NCBI Taxonomy" id="694437"/>
    <lineage>
        <taxon>Bacteria</taxon>
        <taxon>Pseudomonadati</taxon>
        <taxon>Bacteroidota</taxon>
        <taxon>Cytophagia</taxon>
        <taxon>Cytophagales</taxon>
        <taxon>Flammeovirgaceae</taxon>
        <taxon>Flammeovirga</taxon>
    </lineage>
</organism>
<dbReference type="AlphaFoldDB" id="A0A7X9RYJ8"/>
<feature type="transmembrane region" description="Helical" evidence="1">
    <location>
        <begin position="88"/>
        <end position="108"/>
    </location>
</feature>
<protein>
    <submittedName>
        <fullName evidence="2">Uncharacterized protein</fullName>
    </submittedName>
</protein>